<protein>
    <submittedName>
        <fullName evidence="1">Uncharacterized protein</fullName>
    </submittedName>
</protein>
<dbReference type="GeneID" id="84590275"/>
<reference evidence="1" key="2">
    <citation type="submission" date="2025-08" db="UniProtKB">
        <authorList>
            <consortium name="RefSeq"/>
        </authorList>
    </citation>
    <scope>IDENTIFICATION</scope>
</reference>
<sequence length="512" mass="55787">MEKNEPVGGVSVCELNPELNLYPLGTCGEQSRDSVKAEQAAVGVAVAQGQLNLRPGEREDFRSYLGAPCSFILLTGRTAWMGAVRPNLGTTADKDGGRRGSLWDCTTDLRRISCRDSAVLGGNKVVLARSTDDQPGTLTVSIGSSKVYGDKDVAALLGSSLVGFPKMTTNHHRHHQQETTSPGNVPSHRHLTHLTSTTKCQFYSNVPSYPSLVITQPTTLSPLIGSIPTNTHGSTPVPENLDLLAETDWYDYGGHYFCFLSTELLDAASCRKPARLARPHTTYCTHTGKDSAGGETLAAVSVYGWLDSGTDGMGEENFFWLALGIDGVGFVSGSVGCVMLHFRDTTSADCAGIIRSVCVTSCGGLSVVVLYFESAYNALATSCMLLLFHLEFTWELEDSKQRLALALAWKYGNMPACRNRPNGGKLYELQLELDLSIDVHERLWDEKWCVVSVRYRHTEGSWMDRHPETETVGGWPKYSGWTTVRLVVVSVSRVGRLGVMYLSATVAAKEDI</sequence>
<evidence type="ECO:0000313" key="1">
    <source>
        <dbReference type="RefSeq" id="XP_059605125.1"/>
    </source>
</evidence>
<dbReference type="VEuPathDB" id="FungiDB:An02g03560"/>
<name>A0AAJ8BWD5_ASPNG</name>
<dbReference type="AlphaFoldDB" id="A0AAJ8BWD5"/>
<reference evidence="1" key="1">
    <citation type="submission" date="2025-02" db="EMBL/GenBank/DDBJ databases">
        <authorList>
            <consortium name="NCBI Genome Project"/>
        </authorList>
    </citation>
    <scope>NUCLEOTIDE SEQUENCE</scope>
</reference>
<accession>A0AAJ8BWD5</accession>
<dbReference type="KEGG" id="ang:An02g03560"/>
<gene>
    <name evidence="1" type="ORF">An02g03560</name>
</gene>
<dbReference type="RefSeq" id="XP_059605125.1">
    <property type="nucleotide sequence ID" value="XM_059746190.1"/>
</dbReference>
<organism evidence="1">
    <name type="scientific">Aspergillus niger</name>
    <dbReference type="NCBI Taxonomy" id="5061"/>
    <lineage>
        <taxon>Eukaryota</taxon>
        <taxon>Fungi</taxon>
        <taxon>Dikarya</taxon>
        <taxon>Ascomycota</taxon>
        <taxon>Pezizomycotina</taxon>
        <taxon>Eurotiomycetes</taxon>
        <taxon>Eurotiomycetidae</taxon>
        <taxon>Eurotiales</taxon>
        <taxon>Aspergillaceae</taxon>
        <taxon>Aspergillus</taxon>
        <taxon>Aspergillus subgen. Circumdati</taxon>
    </lineage>
</organism>
<proteinExistence type="predicted"/>